<evidence type="ECO:0000313" key="3">
    <source>
        <dbReference type="EMBL" id="GGN36065.1"/>
    </source>
</evidence>
<sequence>MRHTVAPDNWRRSSYSGSGDGNNCVEVAHRPTCISLRDSKAPSAATLTFPSVAFASFLRAIKGARSTAS</sequence>
<name>A0A917XL35_9ACTN</name>
<feature type="domain" description="DUF397" evidence="2">
    <location>
        <begin position="9"/>
        <end position="62"/>
    </location>
</feature>
<keyword evidence="4" id="KW-1185">Reference proteome</keyword>
<dbReference type="Pfam" id="PF04149">
    <property type="entry name" value="DUF397"/>
    <property type="match status" value="1"/>
</dbReference>
<organism evidence="3 4">
    <name type="scientific">Streptomyces fuscichromogenes</name>
    <dbReference type="NCBI Taxonomy" id="1324013"/>
    <lineage>
        <taxon>Bacteria</taxon>
        <taxon>Bacillati</taxon>
        <taxon>Actinomycetota</taxon>
        <taxon>Actinomycetes</taxon>
        <taxon>Kitasatosporales</taxon>
        <taxon>Streptomycetaceae</taxon>
        <taxon>Streptomyces</taxon>
    </lineage>
</organism>
<evidence type="ECO:0000259" key="2">
    <source>
        <dbReference type="Pfam" id="PF04149"/>
    </source>
</evidence>
<reference evidence="3" key="2">
    <citation type="submission" date="2020-09" db="EMBL/GenBank/DDBJ databases">
        <authorList>
            <person name="Sun Q."/>
            <person name="Zhou Y."/>
        </authorList>
    </citation>
    <scope>NUCLEOTIDE SEQUENCE</scope>
    <source>
        <strain evidence="3">CGMCC 4.7110</strain>
    </source>
</reference>
<feature type="region of interest" description="Disordered" evidence="1">
    <location>
        <begin position="1"/>
        <end position="22"/>
    </location>
</feature>
<protein>
    <recommendedName>
        <fullName evidence="2">DUF397 domain-containing protein</fullName>
    </recommendedName>
</protein>
<proteinExistence type="predicted"/>
<accession>A0A917XL35</accession>
<evidence type="ECO:0000256" key="1">
    <source>
        <dbReference type="SAM" id="MobiDB-lite"/>
    </source>
</evidence>
<evidence type="ECO:0000313" key="4">
    <source>
        <dbReference type="Proteomes" id="UP000653411"/>
    </source>
</evidence>
<dbReference type="EMBL" id="BMML01000024">
    <property type="protein sequence ID" value="GGN36065.1"/>
    <property type="molecule type" value="Genomic_DNA"/>
</dbReference>
<gene>
    <name evidence="3" type="ORF">GCM10011578_078850</name>
</gene>
<reference evidence="3" key="1">
    <citation type="journal article" date="2014" name="Int. J. Syst. Evol. Microbiol.">
        <title>Complete genome sequence of Corynebacterium casei LMG S-19264T (=DSM 44701T), isolated from a smear-ripened cheese.</title>
        <authorList>
            <consortium name="US DOE Joint Genome Institute (JGI-PGF)"/>
            <person name="Walter F."/>
            <person name="Albersmeier A."/>
            <person name="Kalinowski J."/>
            <person name="Ruckert C."/>
        </authorList>
    </citation>
    <scope>NUCLEOTIDE SEQUENCE</scope>
    <source>
        <strain evidence="3">CGMCC 4.7110</strain>
    </source>
</reference>
<comment type="caution">
    <text evidence="3">The sequence shown here is derived from an EMBL/GenBank/DDBJ whole genome shotgun (WGS) entry which is preliminary data.</text>
</comment>
<dbReference type="AlphaFoldDB" id="A0A917XL35"/>
<dbReference type="Proteomes" id="UP000653411">
    <property type="component" value="Unassembled WGS sequence"/>
</dbReference>
<dbReference type="InterPro" id="IPR007278">
    <property type="entry name" value="DUF397"/>
</dbReference>